<evidence type="ECO:0000313" key="2">
    <source>
        <dbReference type="Proteomes" id="UP000120576"/>
    </source>
</evidence>
<keyword evidence="2" id="KW-1185">Reference proteome</keyword>
<name>Q14W60_9VIRU</name>
<reference evidence="1 2" key="1">
    <citation type="journal article" date="2006" name="J. Gen. Virol.">
        <title>Genome sequences of two frog herpesviruses.</title>
        <authorList>
            <person name="Davison A.J."/>
            <person name="Cunningham C."/>
            <person name="Sauerbier W."/>
            <person name="McKinnell R.G."/>
        </authorList>
    </citation>
    <scope>NUCLEOTIDE SEQUENCE [LARGE SCALE GENOMIC DNA]</scope>
    <source>
        <strain evidence="1">ATCC VR-568</strain>
    </source>
</reference>
<dbReference type="Proteomes" id="UP000120576">
    <property type="component" value="Genome"/>
</dbReference>
<dbReference type="RefSeq" id="YP_656554.1">
    <property type="nucleotide sequence ID" value="NC_008210.1"/>
</dbReference>
<dbReference type="GeneID" id="5179467"/>
<organism evidence="1 2">
    <name type="scientific">Ranid herpesvirus 2</name>
    <dbReference type="NCBI Taxonomy" id="389214"/>
    <lineage>
        <taxon>Viruses</taxon>
        <taxon>Duplodnaviria</taxon>
        <taxon>Heunggongvirae</taxon>
        <taxon>Peploviricota</taxon>
        <taxon>Herviviricetes</taxon>
        <taxon>Herpesvirales</taxon>
        <taxon>Alloherpesviridae</taxon>
        <taxon>Batravirus</taxon>
        <taxon>Batravirus ranidallo2</taxon>
    </lineage>
</organism>
<proteinExistence type="predicted"/>
<protein>
    <submittedName>
        <fullName evidence="1">ORF46</fullName>
    </submittedName>
</protein>
<accession>Q14W60</accession>
<dbReference type="EMBL" id="DQ665652">
    <property type="protein sequence ID" value="ABG25691.1"/>
    <property type="molecule type" value="Genomic_DNA"/>
</dbReference>
<sequence length="173" mass="19588">MAYYEGLYAACLTEFPVVASATTVLYPCIYTYMAVFVCTRQEILRCSILPVNGKIYPLSYIWETTFQTPRYTDYQNLPPSITMGISADQRGTADLFIFLKRENDNKMQMEDMTDPVAFTVTKYPASLRRPDECSHLKVRNVTITLNGITNQPVKFVLARYLSLVPGCQPLPAA</sequence>
<dbReference type="KEGG" id="vg:5179467"/>
<evidence type="ECO:0000313" key="1">
    <source>
        <dbReference type="EMBL" id="ABG25691.1"/>
    </source>
</evidence>